<dbReference type="EMBL" id="BJYT01000001">
    <property type="protein sequence ID" value="GEO08167.1"/>
    <property type="molecule type" value="Genomic_DNA"/>
</dbReference>
<comment type="caution">
    <text evidence="1">The sequence shown here is derived from an EMBL/GenBank/DDBJ whole genome shotgun (WGS) entry which is preliminary data.</text>
</comment>
<proteinExistence type="predicted"/>
<organism evidence="1 2">
    <name type="scientific">Segetibacter aerophilus</name>
    <dbReference type="NCBI Taxonomy" id="670293"/>
    <lineage>
        <taxon>Bacteria</taxon>
        <taxon>Pseudomonadati</taxon>
        <taxon>Bacteroidota</taxon>
        <taxon>Chitinophagia</taxon>
        <taxon>Chitinophagales</taxon>
        <taxon>Chitinophagaceae</taxon>
        <taxon>Segetibacter</taxon>
    </lineage>
</organism>
<evidence type="ECO:0000313" key="2">
    <source>
        <dbReference type="Proteomes" id="UP000321513"/>
    </source>
</evidence>
<evidence type="ECO:0000313" key="1">
    <source>
        <dbReference type="EMBL" id="GEO08167.1"/>
    </source>
</evidence>
<keyword evidence="2" id="KW-1185">Reference proteome</keyword>
<dbReference type="AlphaFoldDB" id="A0A512B8M4"/>
<dbReference type="Proteomes" id="UP000321513">
    <property type="component" value="Unassembled WGS sequence"/>
</dbReference>
<name>A0A512B8M4_9BACT</name>
<reference evidence="1 2" key="1">
    <citation type="submission" date="2019-07" db="EMBL/GenBank/DDBJ databases">
        <title>Whole genome shotgun sequence of Segetibacter aerophilus NBRC 106135.</title>
        <authorList>
            <person name="Hosoyama A."/>
            <person name="Uohara A."/>
            <person name="Ohji S."/>
            <person name="Ichikawa N."/>
        </authorList>
    </citation>
    <scope>NUCLEOTIDE SEQUENCE [LARGE SCALE GENOMIC DNA]</scope>
    <source>
        <strain evidence="1 2">NBRC 106135</strain>
    </source>
</reference>
<accession>A0A512B8M4</accession>
<dbReference type="RefSeq" id="WP_147202201.1">
    <property type="nucleotide sequence ID" value="NZ_BJYT01000001.1"/>
</dbReference>
<gene>
    <name evidence="1" type="ORF">SAE01_06630</name>
</gene>
<sequence>MIHFCYLLVKQSQHVGQQKKLSEEIITQDEDALCEAVGISYARHFYNKKSCQPKIGTDV</sequence>
<protein>
    <submittedName>
        <fullName evidence="1">Uncharacterized protein</fullName>
    </submittedName>
</protein>